<keyword evidence="6 10" id="KW-0732">Signal</keyword>
<dbReference type="FunFam" id="3.40.50.11320:FF:000002">
    <property type="entry name" value="Carboxypeptidase"/>
    <property type="match status" value="1"/>
</dbReference>
<keyword evidence="4 10" id="KW-0121">Carboxypeptidase</keyword>
<evidence type="ECO:0000256" key="2">
    <source>
        <dbReference type="ARBA" id="ARBA00009431"/>
    </source>
</evidence>
<keyword evidence="5 10" id="KW-0645">Protease</keyword>
<evidence type="ECO:0000313" key="12">
    <source>
        <dbReference type="EMBL" id="CAF2114057.1"/>
    </source>
</evidence>
<evidence type="ECO:0000256" key="8">
    <source>
        <dbReference type="ARBA" id="ARBA00023157"/>
    </source>
</evidence>
<accession>A0A816UH41</accession>
<reference evidence="13 14" key="2">
    <citation type="submission" date="2021-05" db="EMBL/GenBank/DDBJ databases">
        <title>Genome Assembly of Synthetic Allotetraploid Brassica napus Reveals Homoeologous Exchanges between Subgenomes.</title>
        <authorList>
            <person name="Davis J.T."/>
        </authorList>
    </citation>
    <scope>NUCLEOTIDE SEQUENCE [LARGE SCALE GENOMIC DNA]</scope>
    <source>
        <strain evidence="14">cv. Da-Ae</strain>
        <tissue evidence="13">Seedling</tissue>
    </source>
</reference>
<dbReference type="SUPFAM" id="SSF53474">
    <property type="entry name" value="alpha/beta-Hydrolases"/>
    <property type="match status" value="1"/>
</dbReference>
<evidence type="ECO:0000256" key="9">
    <source>
        <dbReference type="ARBA" id="ARBA00023180"/>
    </source>
</evidence>
<feature type="chain" id="PRO_5033100049" description="Carboxypeptidase" evidence="10">
    <location>
        <begin position="22"/>
        <end position="460"/>
    </location>
</feature>
<evidence type="ECO:0000256" key="10">
    <source>
        <dbReference type="RuleBase" id="RU361156"/>
    </source>
</evidence>
<dbReference type="GO" id="GO:0004185">
    <property type="term" value="F:serine-type carboxypeptidase activity"/>
    <property type="evidence" value="ECO:0007669"/>
    <property type="project" value="UniProtKB-UniRule"/>
</dbReference>
<dbReference type="Pfam" id="PF00450">
    <property type="entry name" value="Peptidase_S10"/>
    <property type="match status" value="1"/>
</dbReference>
<dbReference type="PROSITE" id="PS00131">
    <property type="entry name" value="CARBOXYPEPT_SER_SER"/>
    <property type="match status" value="1"/>
</dbReference>
<dbReference type="Gene3D" id="3.40.50.1820">
    <property type="entry name" value="alpha/beta hydrolase"/>
    <property type="match status" value="1"/>
</dbReference>
<evidence type="ECO:0000256" key="3">
    <source>
        <dbReference type="ARBA" id="ARBA00022525"/>
    </source>
</evidence>
<feature type="signal peptide" evidence="10">
    <location>
        <begin position="1"/>
        <end position="21"/>
    </location>
</feature>
<organism evidence="12">
    <name type="scientific">Brassica napus</name>
    <name type="common">Rape</name>
    <dbReference type="NCBI Taxonomy" id="3708"/>
    <lineage>
        <taxon>Eukaryota</taxon>
        <taxon>Viridiplantae</taxon>
        <taxon>Streptophyta</taxon>
        <taxon>Embryophyta</taxon>
        <taxon>Tracheophyta</taxon>
        <taxon>Spermatophyta</taxon>
        <taxon>Magnoliopsida</taxon>
        <taxon>eudicotyledons</taxon>
        <taxon>Gunneridae</taxon>
        <taxon>Pentapetalae</taxon>
        <taxon>rosids</taxon>
        <taxon>malvids</taxon>
        <taxon>Brassicales</taxon>
        <taxon>Brassicaceae</taxon>
        <taxon>Brassiceae</taxon>
        <taxon>Brassica</taxon>
    </lineage>
</organism>
<dbReference type="PROSITE" id="PS00560">
    <property type="entry name" value="CARBOXYPEPT_SER_HIS"/>
    <property type="match status" value="1"/>
</dbReference>
<comment type="similarity">
    <text evidence="2 10">Belongs to the peptidase S10 family.</text>
</comment>
<evidence type="ECO:0000256" key="4">
    <source>
        <dbReference type="ARBA" id="ARBA00022645"/>
    </source>
</evidence>
<dbReference type="AlphaFoldDB" id="A0A816UH41"/>
<dbReference type="Proteomes" id="UP000824890">
    <property type="component" value="Unassembled WGS sequence"/>
</dbReference>
<comment type="subcellular location">
    <subcellularLocation>
        <location evidence="1">Secreted</location>
    </subcellularLocation>
</comment>
<dbReference type="InterPro" id="IPR018202">
    <property type="entry name" value="Ser_caboxypep_ser_AS"/>
</dbReference>
<dbReference type="EMBL" id="JAGKQM010000018">
    <property type="protein sequence ID" value="KAH0865749.1"/>
    <property type="molecule type" value="Genomic_DNA"/>
</dbReference>
<keyword evidence="3" id="KW-0964">Secreted</keyword>
<evidence type="ECO:0000256" key="11">
    <source>
        <dbReference type="SAM" id="MobiDB-lite"/>
    </source>
</evidence>
<feature type="compositionally biased region" description="Low complexity" evidence="11">
    <location>
        <begin position="21"/>
        <end position="32"/>
    </location>
</feature>
<evidence type="ECO:0000256" key="7">
    <source>
        <dbReference type="ARBA" id="ARBA00022801"/>
    </source>
</evidence>
<evidence type="ECO:0000313" key="14">
    <source>
        <dbReference type="Proteomes" id="UP000824890"/>
    </source>
</evidence>
<feature type="region of interest" description="Disordered" evidence="11">
    <location>
        <begin position="21"/>
        <end position="42"/>
    </location>
</feature>
<keyword evidence="8" id="KW-1015">Disulfide bond</keyword>
<proteinExistence type="inferred from homology"/>
<keyword evidence="14" id="KW-1185">Reference proteome</keyword>
<reference evidence="12" key="1">
    <citation type="submission" date="2021-01" db="EMBL/GenBank/DDBJ databases">
        <authorList>
            <consortium name="Genoscope - CEA"/>
            <person name="William W."/>
        </authorList>
    </citation>
    <scope>NUCLEOTIDE SEQUENCE</scope>
</reference>
<evidence type="ECO:0000256" key="6">
    <source>
        <dbReference type="ARBA" id="ARBA00022729"/>
    </source>
</evidence>
<name>A0A816UH41_BRANA</name>
<dbReference type="InterPro" id="IPR001563">
    <property type="entry name" value="Peptidase_S10"/>
</dbReference>
<dbReference type="EC" id="3.4.16.-" evidence="10"/>
<dbReference type="KEGG" id="bna:106414274"/>
<protein>
    <recommendedName>
        <fullName evidence="10">Carboxypeptidase</fullName>
        <ecNumber evidence="10">3.4.16.-</ecNumber>
    </recommendedName>
</protein>
<dbReference type="FunFam" id="3.40.50.12670:FF:000002">
    <property type="entry name" value="Carboxypeptidase"/>
    <property type="match status" value="1"/>
</dbReference>
<dbReference type="Gene3D" id="3.40.50.11320">
    <property type="match status" value="1"/>
</dbReference>
<dbReference type="EMBL" id="HG994372">
    <property type="protein sequence ID" value="CAF2114057.1"/>
    <property type="molecule type" value="Genomic_DNA"/>
</dbReference>
<keyword evidence="9" id="KW-0325">Glycoprotein</keyword>
<dbReference type="PANTHER" id="PTHR11802">
    <property type="entry name" value="SERINE PROTEASE FAMILY S10 SERINE CARBOXYPEPTIDASE"/>
    <property type="match status" value="1"/>
</dbReference>
<evidence type="ECO:0000256" key="1">
    <source>
        <dbReference type="ARBA" id="ARBA00004613"/>
    </source>
</evidence>
<dbReference type="PRINTS" id="PR00724">
    <property type="entry name" value="CRBOXYPTASEC"/>
</dbReference>
<dbReference type="GO" id="GO:0005576">
    <property type="term" value="C:extracellular region"/>
    <property type="evidence" value="ECO:0007669"/>
    <property type="project" value="UniProtKB-SubCell"/>
</dbReference>
<dbReference type="SMR" id="A0A816UH41"/>
<dbReference type="InterPro" id="IPR029058">
    <property type="entry name" value="AB_hydrolase_fold"/>
</dbReference>
<evidence type="ECO:0000256" key="5">
    <source>
        <dbReference type="ARBA" id="ARBA00022670"/>
    </source>
</evidence>
<dbReference type="InterPro" id="IPR033124">
    <property type="entry name" value="Ser_caboxypep_his_AS"/>
</dbReference>
<keyword evidence="7 10" id="KW-0378">Hydrolase</keyword>
<dbReference type="PANTHER" id="PTHR11802:SF298">
    <property type="entry name" value="SERINE CARBOXYPEPTIDASE-LIKE 22-RELATED"/>
    <property type="match status" value="1"/>
</dbReference>
<dbReference type="GO" id="GO:0006508">
    <property type="term" value="P:proteolysis"/>
    <property type="evidence" value="ECO:0007669"/>
    <property type="project" value="UniProtKB-KW"/>
</dbReference>
<dbReference type="Proteomes" id="UP001295469">
    <property type="component" value="Chromosome C08"/>
</dbReference>
<gene>
    <name evidence="12" type="ORF">DARMORV10_C08P39600.1</name>
    <name evidence="13" type="ORF">HID58_082960</name>
</gene>
<dbReference type="FunFam" id="3.40.50.1820:FF:000013">
    <property type="entry name" value="Carboxypeptidase"/>
    <property type="match status" value="1"/>
</dbReference>
<dbReference type="Gene3D" id="6.10.250.940">
    <property type="match status" value="1"/>
</dbReference>
<dbReference type="OrthoDB" id="443318at2759"/>
<sequence length="460" mass="52315">MARTHLFLFLLVLSSSPLSSAATTVSSSSSSSREQEEDRIEALPGQPKVGFSQFSGYVTVNESHGRSLFYWLTESSSSPHTKPLLLWLNGGPGCSSIAYGATEEIGPFRINRGSNLYLNSFSWNIEANLLFLESPVGVGFSYTNTSSDFKEFGDERTAQENLIFLIKWMSRFPQYQYRDFYIAGESYAGHYVPQLAKKINEYNKAFNKPTINIKGFMVGNPDMDKNNDKLGTITYWWSHAMISDTNYNLILRNCNFTADSFTKECNSSIYNAAADFGEIDQYSIYTPKCVRMKQMRKAVLARQTTEYDPCTESYADIYYNRPDVQRAMHANQTAIPYKWTACSDPVFNNWNWRLSDNSMLPIYKELMEAGLRIWVYSGDTDSVIPVTATRFSISKLNLPVKTRWYPWYSGNQVGGRTEVYEGLTFVTVRGAGHEVPLFKPQSALILLKYFLAGKELPRSY</sequence>
<evidence type="ECO:0000313" key="13">
    <source>
        <dbReference type="EMBL" id="KAH0865749.1"/>
    </source>
</evidence>